<dbReference type="AlphaFoldDB" id="A0A4V3SAV2"/>
<comment type="similarity">
    <text evidence="2">Belongs to the CIA30 family.</text>
</comment>
<comment type="caution">
    <text evidence="18">The sequence shown here is derived from an EMBL/GenBank/DDBJ whole genome shotgun (WGS) entry which is preliminary data.</text>
</comment>
<dbReference type="GO" id="GO:0005743">
    <property type="term" value="C:mitochondrial inner membrane"/>
    <property type="evidence" value="ECO:0007669"/>
    <property type="project" value="UniProtKB-SubCell"/>
</dbReference>
<evidence type="ECO:0000256" key="16">
    <source>
        <dbReference type="ARBA" id="ARBA00047433"/>
    </source>
</evidence>
<keyword evidence="5" id="KW-0808">Transferase</keyword>
<keyword evidence="7" id="KW-0999">Mitochondrion inner membrane</keyword>
<dbReference type="SUPFAM" id="SSF49785">
    <property type="entry name" value="Galactose-binding domain-like"/>
    <property type="match status" value="1"/>
</dbReference>
<keyword evidence="10" id="KW-0496">Mitochondrion</keyword>
<dbReference type="InterPro" id="IPR039131">
    <property type="entry name" value="NDUFAF1"/>
</dbReference>
<keyword evidence="9" id="KW-0443">Lipid metabolism</keyword>
<keyword evidence="11" id="KW-0472">Membrane</keyword>
<dbReference type="PANTHER" id="PTHR13194:SF18">
    <property type="entry name" value="COMPLEX I INTERMEDIATE-ASSOCIATED PROTEIN 30, MITOCHONDRIAL"/>
    <property type="match status" value="1"/>
</dbReference>
<dbReference type="GO" id="GO:0006120">
    <property type="term" value="P:mitochondrial electron transport, NADH to ubiquinone"/>
    <property type="evidence" value="ECO:0007669"/>
    <property type="project" value="TreeGrafter"/>
</dbReference>
<evidence type="ECO:0000256" key="1">
    <source>
        <dbReference type="ARBA" id="ARBA00004448"/>
    </source>
</evidence>
<keyword evidence="6" id="KW-0812">Transmembrane</keyword>
<keyword evidence="19" id="KW-1185">Reference proteome</keyword>
<name>A0A4V3SAV2_9HYME</name>
<dbReference type="GO" id="GO:0051082">
    <property type="term" value="F:unfolded protein binding"/>
    <property type="evidence" value="ECO:0007669"/>
    <property type="project" value="TreeGrafter"/>
</dbReference>
<dbReference type="InterPro" id="IPR013857">
    <property type="entry name" value="NADH-UbQ_OxRdtase-assoc_prot30"/>
</dbReference>
<comment type="similarity">
    <text evidence="3">Belongs to the CDP-alcohol phosphatidyltransferase class-I family.</text>
</comment>
<dbReference type="GO" id="GO:0008654">
    <property type="term" value="P:phospholipid biosynthetic process"/>
    <property type="evidence" value="ECO:0007669"/>
    <property type="project" value="UniProtKB-KW"/>
</dbReference>
<dbReference type="Pfam" id="PF01066">
    <property type="entry name" value="CDP-OH_P_transf"/>
    <property type="match status" value="1"/>
</dbReference>
<gene>
    <name evidence="18" type="ORF">DBV15_06583</name>
</gene>
<evidence type="ECO:0000256" key="14">
    <source>
        <dbReference type="ARBA" id="ARBA00023264"/>
    </source>
</evidence>
<dbReference type="InterPro" id="IPR000462">
    <property type="entry name" value="CDP-OH_P_trans"/>
</dbReference>
<keyword evidence="14" id="KW-1208">Phospholipid metabolism</keyword>
<evidence type="ECO:0000256" key="10">
    <source>
        <dbReference type="ARBA" id="ARBA00023128"/>
    </source>
</evidence>
<evidence type="ECO:0000256" key="7">
    <source>
        <dbReference type="ARBA" id="ARBA00022792"/>
    </source>
</evidence>
<reference evidence="18 19" key="1">
    <citation type="journal article" date="2019" name="Philos. Trans. R. Soc. Lond., B, Biol. Sci.">
        <title>Ant behaviour and brain gene expression of defending hosts depend on the ecological success of the intruding social parasite.</title>
        <authorList>
            <person name="Kaur R."/>
            <person name="Stoldt M."/>
            <person name="Jongepier E."/>
            <person name="Feldmeyer B."/>
            <person name="Menzel F."/>
            <person name="Bornberg-Bauer E."/>
            <person name="Foitzik S."/>
        </authorList>
    </citation>
    <scope>NUCLEOTIDE SEQUENCE [LARGE SCALE GENOMIC DNA]</scope>
    <source>
        <tissue evidence="18">Whole body</tissue>
    </source>
</reference>
<dbReference type="EC" id="2.7.8.41" evidence="15"/>
<evidence type="ECO:0000256" key="15">
    <source>
        <dbReference type="ARBA" id="ARBA00039001"/>
    </source>
</evidence>
<evidence type="ECO:0000313" key="19">
    <source>
        <dbReference type="Proteomes" id="UP000310200"/>
    </source>
</evidence>
<proteinExistence type="inferred from homology"/>
<dbReference type="FunFam" id="1.20.120.1760:FF:000005">
    <property type="entry name" value="Cardiolipin synthase 1"/>
    <property type="match status" value="1"/>
</dbReference>
<keyword evidence="12" id="KW-0143">Chaperone</keyword>
<dbReference type="InterPro" id="IPR008979">
    <property type="entry name" value="Galactose-bd-like_sf"/>
</dbReference>
<dbReference type="EMBL" id="QBLH01001993">
    <property type="protein sequence ID" value="TGZ50304.1"/>
    <property type="molecule type" value="Genomic_DNA"/>
</dbReference>
<dbReference type="GO" id="GO:0032981">
    <property type="term" value="P:mitochondrial respiratory chain complex I assembly"/>
    <property type="evidence" value="ECO:0007669"/>
    <property type="project" value="TreeGrafter"/>
</dbReference>
<sequence length="664" mass="76373">MIEQIIMNYFTVLRFGHCTALNKGLIEHCLRRYIPMCQARFYVKESENRYRQRIGANERTQKKALRIRIMQNFKNTRRKVEEIIERENIWTIPNFICIGRIITSPFLSYLILTQDYQIALWLLAFAGLSDLADGWIARTWTSQASKLGSFLDPVADKLLVGTMFLSLTWVGLIPVPLTCLVVTRDVVLVTAASYIRYRSLPPPKTLARYFDPTHATVQLAPTLTSKLNTGVQLALIAGTLASPVYHFVDHPILQCLYYITAFTTVAGGASYLLSKDTFGNSKIHTKSSQTNMNRRIFSKILTDFVIGRRKLHATSSLSCLFQQDRRSGYESKYDKPPPKQDLTILGRMSEGYRQFKEEFGLLMEEVREKLRNDPIFIYRQNEVDVVWRFKGDPKSLDQWVVTCDSDYNEGFSTAKLEMSSTGTGVFSGTINNRVPKDGKVKYAGYCNINSIPKRRSFKREVYHDWTEYTHIVLRVRGDGRCYVLNINTRGIFDLTWNDVYHYVFHTRGGPYWQYVRVPFSKFIFSSKGRLQDAQIPIELHEISNLGISLADDVSGHFRLEIDYIGLEYDEFHREEFAYESYDNLLSSVKIVLKENLKRTFPKVIQEGNQESSSLDDVTNASRHSKKAETGTINSGDILRGIACLSVHRKQNFRPHKCGRTCDFA</sequence>
<evidence type="ECO:0000256" key="6">
    <source>
        <dbReference type="ARBA" id="ARBA00022692"/>
    </source>
</evidence>
<dbReference type="GO" id="GO:0043337">
    <property type="term" value="F:cardiolipin synthase (CMP-forming)"/>
    <property type="evidence" value="ECO:0007669"/>
    <property type="project" value="UniProtKB-EC"/>
</dbReference>
<keyword evidence="13" id="KW-0594">Phospholipid biosynthesis</keyword>
<dbReference type="STRING" id="300112.A0A4V3SAV2"/>
<accession>A0A4V3SAV2</accession>
<dbReference type="Gene3D" id="1.20.120.1760">
    <property type="match status" value="1"/>
</dbReference>
<evidence type="ECO:0000256" key="3">
    <source>
        <dbReference type="ARBA" id="ARBA00010441"/>
    </source>
</evidence>
<evidence type="ECO:0000256" key="4">
    <source>
        <dbReference type="ARBA" id="ARBA00022516"/>
    </source>
</evidence>
<keyword evidence="8" id="KW-1133">Transmembrane helix</keyword>
<feature type="domain" description="NADH:ubiquinone oxidoreductase intermediate-associated protein 30" evidence="17">
    <location>
        <begin position="392"/>
        <end position="561"/>
    </location>
</feature>
<evidence type="ECO:0000256" key="5">
    <source>
        <dbReference type="ARBA" id="ARBA00022679"/>
    </source>
</evidence>
<evidence type="ECO:0000256" key="8">
    <source>
        <dbReference type="ARBA" id="ARBA00022989"/>
    </source>
</evidence>
<evidence type="ECO:0000313" key="18">
    <source>
        <dbReference type="EMBL" id="TGZ50304.1"/>
    </source>
</evidence>
<dbReference type="InterPro" id="IPR043130">
    <property type="entry name" value="CDP-OH_PTrfase_TM_dom"/>
</dbReference>
<evidence type="ECO:0000256" key="11">
    <source>
        <dbReference type="ARBA" id="ARBA00023136"/>
    </source>
</evidence>
<organism evidence="18 19">
    <name type="scientific">Temnothorax longispinosus</name>
    <dbReference type="NCBI Taxonomy" id="300112"/>
    <lineage>
        <taxon>Eukaryota</taxon>
        <taxon>Metazoa</taxon>
        <taxon>Ecdysozoa</taxon>
        <taxon>Arthropoda</taxon>
        <taxon>Hexapoda</taxon>
        <taxon>Insecta</taxon>
        <taxon>Pterygota</taxon>
        <taxon>Neoptera</taxon>
        <taxon>Endopterygota</taxon>
        <taxon>Hymenoptera</taxon>
        <taxon>Apocrita</taxon>
        <taxon>Aculeata</taxon>
        <taxon>Formicoidea</taxon>
        <taxon>Formicidae</taxon>
        <taxon>Myrmicinae</taxon>
        <taxon>Temnothorax</taxon>
    </lineage>
</organism>
<comment type="subcellular location">
    <subcellularLocation>
        <location evidence="1">Mitochondrion inner membrane</location>
        <topology evidence="1">Multi-pass membrane protein</topology>
    </subcellularLocation>
</comment>
<comment type="catalytic activity">
    <reaction evidence="16">
        <text>a CDP-1,2-diacyl-sn-glycerol + a 1,2-diacyl-sn-glycero-3-phospho-(1'-sn-glycerol) = a cardiolipin + CMP + H(+)</text>
        <dbReference type="Rhea" id="RHEA:32931"/>
        <dbReference type="ChEBI" id="CHEBI:15378"/>
        <dbReference type="ChEBI" id="CHEBI:58332"/>
        <dbReference type="ChEBI" id="CHEBI:60377"/>
        <dbReference type="ChEBI" id="CHEBI:62237"/>
        <dbReference type="ChEBI" id="CHEBI:64716"/>
        <dbReference type="EC" id="2.7.8.41"/>
    </reaction>
</comment>
<evidence type="ECO:0000256" key="9">
    <source>
        <dbReference type="ARBA" id="ARBA00023098"/>
    </source>
</evidence>
<dbReference type="Proteomes" id="UP000310200">
    <property type="component" value="Unassembled WGS sequence"/>
</dbReference>
<evidence type="ECO:0000259" key="17">
    <source>
        <dbReference type="Pfam" id="PF08547"/>
    </source>
</evidence>
<evidence type="ECO:0000256" key="2">
    <source>
        <dbReference type="ARBA" id="ARBA00007884"/>
    </source>
</evidence>
<dbReference type="Pfam" id="PF08547">
    <property type="entry name" value="CIA30"/>
    <property type="match status" value="1"/>
</dbReference>
<dbReference type="PANTHER" id="PTHR13194">
    <property type="entry name" value="COMPLEX I INTERMEDIATE-ASSOCIATED PROTEIN 30"/>
    <property type="match status" value="1"/>
</dbReference>
<evidence type="ECO:0000256" key="13">
    <source>
        <dbReference type="ARBA" id="ARBA00023209"/>
    </source>
</evidence>
<protein>
    <recommendedName>
        <fullName evidence="15">cardiolipin synthase (CMP-forming)</fullName>
        <ecNumber evidence="15">2.7.8.41</ecNumber>
    </recommendedName>
</protein>
<keyword evidence="4" id="KW-0444">Lipid biosynthesis</keyword>
<evidence type="ECO:0000256" key="12">
    <source>
        <dbReference type="ARBA" id="ARBA00023186"/>
    </source>
</evidence>